<protein>
    <submittedName>
        <fullName evidence="1">Uncharacterized protein</fullName>
    </submittedName>
</protein>
<evidence type="ECO:0000313" key="1">
    <source>
        <dbReference type="EMBL" id="KAF0908278.1"/>
    </source>
</evidence>
<comment type="caution">
    <text evidence="1">The sequence shown here is derived from an EMBL/GenBank/DDBJ whole genome shotgun (WGS) entry which is preliminary data.</text>
</comment>
<reference evidence="1 2" key="1">
    <citation type="submission" date="2019-11" db="EMBL/GenBank/DDBJ databases">
        <title>Whole genome sequence of Oryza granulata.</title>
        <authorList>
            <person name="Li W."/>
        </authorList>
    </citation>
    <scope>NUCLEOTIDE SEQUENCE [LARGE SCALE GENOMIC DNA]</scope>
    <source>
        <strain evidence="2">cv. Menghai</strain>
        <tissue evidence="1">Leaf</tissue>
    </source>
</reference>
<sequence>MVVDGQGDDELVWKEGWSVGALVELRMVMSRSAGEGEIRGGVAVLELWVGGSPQATSARAAGRWCQAASRRSWPVSKT</sequence>
<name>A0A6G1D6B2_9ORYZ</name>
<dbReference type="EMBL" id="SPHZ02000007">
    <property type="protein sequence ID" value="KAF0908278.1"/>
    <property type="molecule type" value="Genomic_DNA"/>
</dbReference>
<dbReference type="AlphaFoldDB" id="A0A6G1D6B2"/>
<accession>A0A6G1D6B2</accession>
<keyword evidence="2" id="KW-1185">Reference proteome</keyword>
<evidence type="ECO:0000313" key="2">
    <source>
        <dbReference type="Proteomes" id="UP000479710"/>
    </source>
</evidence>
<organism evidence="1 2">
    <name type="scientific">Oryza meyeriana var. granulata</name>
    <dbReference type="NCBI Taxonomy" id="110450"/>
    <lineage>
        <taxon>Eukaryota</taxon>
        <taxon>Viridiplantae</taxon>
        <taxon>Streptophyta</taxon>
        <taxon>Embryophyta</taxon>
        <taxon>Tracheophyta</taxon>
        <taxon>Spermatophyta</taxon>
        <taxon>Magnoliopsida</taxon>
        <taxon>Liliopsida</taxon>
        <taxon>Poales</taxon>
        <taxon>Poaceae</taxon>
        <taxon>BOP clade</taxon>
        <taxon>Oryzoideae</taxon>
        <taxon>Oryzeae</taxon>
        <taxon>Oryzinae</taxon>
        <taxon>Oryza</taxon>
        <taxon>Oryza meyeriana</taxon>
    </lineage>
</organism>
<dbReference type="Proteomes" id="UP000479710">
    <property type="component" value="Unassembled WGS sequence"/>
</dbReference>
<gene>
    <name evidence="1" type="ORF">E2562_023895</name>
</gene>
<proteinExistence type="predicted"/>